<keyword evidence="2" id="KW-1133">Transmembrane helix</keyword>
<keyword evidence="1" id="KW-0732">Signal</keyword>
<dbReference type="InterPro" id="IPR013693">
    <property type="entry name" value="SpoIID/LytB_N"/>
</dbReference>
<accession>A0ABU0CTX9</accession>
<name>A0ABU0CTX9_9BACI</name>
<evidence type="ECO:0000313" key="5">
    <source>
        <dbReference type="Proteomes" id="UP001232445"/>
    </source>
</evidence>
<evidence type="ECO:0000313" key="4">
    <source>
        <dbReference type="EMBL" id="MDQ0339880.1"/>
    </source>
</evidence>
<dbReference type="Pfam" id="PF08486">
    <property type="entry name" value="SpoIID"/>
    <property type="match status" value="1"/>
</dbReference>
<keyword evidence="5" id="KW-1185">Reference proteome</keyword>
<dbReference type="NCBIfam" id="TIGR02669">
    <property type="entry name" value="SpoIID_LytB"/>
    <property type="match status" value="1"/>
</dbReference>
<keyword evidence="2" id="KW-0812">Transmembrane</keyword>
<keyword evidence="2" id="KW-0472">Membrane</keyword>
<dbReference type="PANTHER" id="PTHR43308">
    <property type="entry name" value="OUTER MEMBRANE PROTEIN ALPHA-RELATED"/>
    <property type="match status" value="1"/>
</dbReference>
<evidence type="ECO:0000256" key="2">
    <source>
        <dbReference type="SAM" id="Phobius"/>
    </source>
</evidence>
<dbReference type="Proteomes" id="UP001232445">
    <property type="component" value="Unassembled WGS sequence"/>
</dbReference>
<dbReference type="InterPro" id="IPR001119">
    <property type="entry name" value="SLH_dom"/>
</dbReference>
<reference evidence="4 5" key="1">
    <citation type="submission" date="2023-07" db="EMBL/GenBank/DDBJ databases">
        <title>Genomic Encyclopedia of Type Strains, Phase IV (KMG-IV): sequencing the most valuable type-strain genomes for metagenomic binning, comparative biology and taxonomic classification.</title>
        <authorList>
            <person name="Goeker M."/>
        </authorList>
    </citation>
    <scope>NUCLEOTIDE SEQUENCE [LARGE SCALE GENOMIC DNA]</scope>
    <source>
        <strain evidence="4 5">DSM 17740</strain>
    </source>
</reference>
<dbReference type="PROSITE" id="PS51272">
    <property type="entry name" value="SLH"/>
    <property type="match status" value="2"/>
</dbReference>
<organism evidence="4 5">
    <name type="scientific">Caldalkalibacillus uzonensis</name>
    <dbReference type="NCBI Taxonomy" id="353224"/>
    <lineage>
        <taxon>Bacteria</taxon>
        <taxon>Bacillati</taxon>
        <taxon>Bacillota</taxon>
        <taxon>Bacilli</taxon>
        <taxon>Bacillales</taxon>
        <taxon>Bacillaceae</taxon>
        <taxon>Caldalkalibacillus</taxon>
    </lineage>
</organism>
<feature type="domain" description="SLH" evidence="3">
    <location>
        <begin position="579"/>
        <end position="637"/>
    </location>
</feature>
<comment type="caution">
    <text evidence="4">The sequence shown here is derived from an EMBL/GenBank/DDBJ whole genome shotgun (WGS) entry which is preliminary data.</text>
</comment>
<feature type="domain" description="SLH" evidence="3">
    <location>
        <begin position="514"/>
        <end position="578"/>
    </location>
</feature>
<evidence type="ECO:0000259" key="3">
    <source>
        <dbReference type="PROSITE" id="PS51272"/>
    </source>
</evidence>
<dbReference type="InterPro" id="IPR013486">
    <property type="entry name" value="SpoIID/LytB"/>
</dbReference>
<proteinExistence type="predicted"/>
<dbReference type="Pfam" id="PF00395">
    <property type="entry name" value="SLH"/>
    <property type="match status" value="2"/>
</dbReference>
<dbReference type="PANTHER" id="PTHR43308:SF1">
    <property type="entry name" value="OUTER MEMBRANE PROTEIN ALPHA"/>
    <property type="match status" value="1"/>
</dbReference>
<protein>
    <submittedName>
        <fullName evidence="4">Peptidoglycan hydrolase-like amidase</fullName>
    </submittedName>
</protein>
<dbReference type="EMBL" id="JAUSUQ010000010">
    <property type="protein sequence ID" value="MDQ0339880.1"/>
    <property type="molecule type" value="Genomic_DNA"/>
</dbReference>
<dbReference type="InterPro" id="IPR051465">
    <property type="entry name" value="Cell_Envelope_Struct_Comp"/>
</dbReference>
<gene>
    <name evidence="4" type="ORF">J2S00_002675</name>
</gene>
<evidence type="ECO:0000256" key="1">
    <source>
        <dbReference type="ARBA" id="ARBA00022729"/>
    </source>
</evidence>
<dbReference type="RefSeq" id="WP_307340547.1">
    <property type="nucleotide sequence ID" value="NZ_JAUSUQ010000010.1"/>
</dbReference>
<sequence length="713" mass="79853">MKRVIHPYHYFSIVILVCLIGLGGLGYTVKAEQQDETPEYDFVGEGFTIIEHDFILPEDNGKWQVTGRQGYLIIQLDSGKDAVEIEVLTNGPAVYTQEGNNHHLIHGNDNRLKHLIQPKSTEQEIPIYFFIPAEENISNLIESIKGVSKSSKIEKMSANNLLNVWGGGNGHRIGMSQWGAQGLTIKGVGFRNILNHYYPGTKYEKKYDDQNQMVTVTLDYDSEIGDGSSRTSWTINVPNGGVLVDHNNNPVKTIPANQDYQVTTSDFPQGVSQLTLQPNNKGYSIVKNLLHRDGKTPRQYEGTLIFIRSGNGIKLQNKVSLHDYLIGVVPYEAMASWEVEALKAQAVAARSYAAYRSFNMVDSIVHQAYYGRYTDSTYGPKIQNVVKETAGYVLTYSGKVADTVYSAGNGGWIEQAWSPAGHPYLTARKDEFKLPSGSVIIPEQHSNNNGDGPHSLSYYRWAPITVDPGVGSIQDITVERTPGMGARTVTVQGSNGTRKIDDPRNYFNRTSNFIYFYPFYDIENSYAKEEIARLYEGGVITGHQPEAAFKPNDNITRAEFAKLLAGAFRLAEQPSANYKFTDVHDWAKGAVGALYVNNITKGYNETTFGSNDNLTRKDMATFFVRALGYEEEAQHLNLNTSFKDLSYLGANEEQAKRNIIFATEIGLINGYNAERYAPNDLAKREQVARLAYEVYFNGDQYRQKAEELLRKHN</sequence>
<feature type="transmembrane region" description="Helical" evidence="2">
    <location>
        <begin position="7"/>
        <end position="29"/>
    </location>
</feature>